<protein>
    <recommendedName>
        <fullName evidence="6">GRF-type domain-containing protein</fullName>
    </recommendedName>
</protein>
<keyword evidence="5" id="KW-0812">Transmembrane</keyword>
<keyword evidence="8" id="KW-1185">Reference proteome</keyword>
<dbReference type="GO" id="GO:0008270">
    <property type="term" value="F:zinc ion binding"/>
    <property type="evidence" value="ECO:0007669"/>
    <property type="project" value="UniProtKB-KW"/>
</dbReference>
<proteinExistence type="predicted"/>
<evidence type="ECO:0000256" key="5">
    <source>
        <dbReference type="SAM" id="Phobius"/>
    </source>
</evidence>
<reference evidence="7 8" key="1">
    <citation type="submission" date="2019-01" db="EMBL/GenBank/DDBJ databases">
        <title>Sequencing of cultivated peanut Arachis hypogaea provides insights into genome evolution and oil improvement.</title>
        <authorList>
            <person name="Chen X."/>
        </authorList>
    </citation>
    <scope>NUCLEOTIDE SEQUENCE [LARGE SCALE GENOMIC DNA]</scope>
    <source>
        <strain evidence="8">cv. Fuhuasheng</strain>
        <tissue evidence="7">Leaves</tissue>
    </source>
</reference>
<evidence type="ECO:0000256" key="3">
    <source>
        <dbReference type="ARBA" id="ARBA00022833"/>
    </source>
</evidence>
<dbReference type="AlphaFoldDB" id="A0A444XDK4"/>
<dbReference type="PANTHER" id="PTHR33248">
    <property type="entry name" value="ZINC ION-BINDING PROTEIN"/>
    <property type="match status" value="1"/>
</dbReference>
<feature type="transmembrane region" description="Helical" evidence="5">
    <location>
        <begin position="127"/>
        <end position="147"/>
    </location>
</feature>
<dbReference type="Pfam" id="PF06839">
    <property type="entry name" value="Zn_ribbon_GRF"/>
    <property type="match status" value="1"/>
</dbReference>
<evidence type="ECO:0000259" key="6">
    <source>
        <dbReference type="PROSITE" id="PS51999"/>
    </source>
</evidence>
<keyword evidence="3" id="KW-0862">Zinc</keyword>
<evidence type="ECO:0000313" key="7">
    <source>
        <dbReference type="EMBL" id="RYQ87824.1"/>
    </source>
</evidence>
<accession>A0A444XDK4</accession>
<name>A0A444XDK4_ARAHY</name>
<sequence length="151" mass="17727">MLELEFYGRVGDSRRKKWVFQMCYCGSHAILFMSRIEKNSGRLFFRYSYFKTGERHCNFFAWLDDYVSSCNEDAMKILSIGASKQKHNRMEGHDHVVDNKVNEIEKRLIELEDQLEKCRLKIGESRCLRYGYSILAFFGGIVIAGLFRANV</sequence>
<keyword evidence="5" id="KW-0472">Membrane</keyword>
<evidence type="ECO:0000256" key="2">
    <source>
        <dbReference type="ARBA" id="ARBA00022771"/>
    </source>
</evidence>
<dbReference type="Proteomes" id="UP000289738">
    <property type="component" value="Chromosome B09"/>
</dbReference>
<keyword evidence="2 4" id="KW-0863">Zinc-finger</keyword>
<dbReference type="EMBL" id="SDMP01000019">
    <property type="protein sequence ID" value="RYQ87824.1"/>
    <property type="molecule type" value="Genomic_DNA"/>
</dbReference>
<keyword evidence="1" id="KW-0479">Metal-binding</keyword>
<organism evidence="7 8">
    <name type="scientific">Arachis hypogaea</name>
    <name type="common">Peanut</name>
    <dbReference type="NCBI Taxonomy" id="3818"/>
    <lineage>
        <taxon>Eukaryota</taxon>
        <taxon>Viridiplantae</taxon>
        <taxon>Streptophyta</taxon>
        <taxon>Embryophyta</taxon>
        <taxon>Tracheophyta</taxon>
        <taxon>Spermatophyta</taxon>
        <taxon>Magnoliopsida</taxon>
        <taxon>eudicotyledons</taxon>
        <taxon>Gunneridae</taxon>
        <taxon>Pentapetalae</taxon>
        <taxon>rosids</taxon>
        <taxon>fabids</taxon>
        <taxon>Fabales</taxon>
        <taxon>Fabaceae</taxon>
        <taxon>Papilionoideae</taxon>
        <taxon>50 kb inversion clade</taxon>
        <taxon>dalbergioids sensu lato</taxon>
        <taxon>Dalbergieae</taxon>
        <taxon>Pterocarpus clade</taxon>
        <taxon>Arachis</taxon>
    </lineage>
</organism>
<evidence type="ECO:0000256" key="4">
    <source>
        <dbReference type="PROSITE-ProRule" id="PRU01343"/>
    </source>
</evidence>
<feature type="domain" description="GRF-type" evidence="6">
    <location>
        <begin position="23"/>
        <end position="66"/>
    </location>
</feature>
<comment type="caution">
    <text evidence="7">The sequence shown here is derived from an EMBL/GenBank/DDBJ whole genome shotgun (WGS) entry which is preliminary data.</text>
</comment>
<gene>
    <name evidence="7" type="ORF">Ahy_B09g095370</name>
</gene>
<keyword evidence="5" id="KW-1133">Transmembrane helix</keyword>
<dbReference type="InterPro" id="IPR010666">
    <property type="entry name" value="Znf_GRF"/>
</dbReference>
<evidence type="ECO:0000313" key="8">
    <source>
        <dbReference type="Proteomes" id="UP000289738"/>
    </source>
</evidence>
<dbReference type="PROSITE" id="PS51999">
    <property type="entry name" value="ZF_GRF"/>
    <property type="match status" value="1"/>
</dbReference>
<evidence type="ECO:0000256" key="1">
    <source>
        <dbReference type="ARBA" id="ARBA00022723"/>
    </source>
</evidence>